<dbReference type="EMBL" id="QGTQ01000001">
    <property type="protein sequence ID" value="PWW08787.1"/>
    <property type="molecule type" value="Genomic_DNA"/>
</dbReference>
<protein>
    <submittedName>
        <fullName evidence="1">Uncharacterized protein</fullName>
    </submittedName>
</protein>
<evidence type="ECO:0000313" key="1">
    <source>
        <dbReference type="EMBL" id="PWW08787.1"/>
    </source>
</evidence>
<name>A0A2V2Z1Q4_9BACL</name>
<keyword evidence="2" id="KW-1185">Reference proteome</keyword>
<gene>
    <name evidence="1" type="ORF">DFQ01_101513</name>
</gene>
<proteinExistence type="predicted"/>
<sequence length="154" mass="17331">MEQMSDAWMANGRLSIPQQEKYSSRSIMIGCCTLLFHNGETGSNAVQNPANIDVDHSVPFVDFQGFQRRERHHTGVVHYHIDTAKPALRQVDDRLHLIYIRNVQLLISDGTSFGFNEGCQNFQSFQASGPNDDIGPPAGEKRLFTPIYLIKLTP</sequence>
<dbReference type="Proteomes" id="UP000246635">
    <property type="component" value="Unassembled WGS sequence"/>
</dbReference>
<dbReference type="AlphaFoldDB" id="A0A2V2Z1Q4"/>
<organism evidence="1 2">
    <name type="scientific">Paenibacillus cellulosilyticus</name>
    <dbReference type="NCBI Taxonomy" id="375489"/>
    <lineage>
        <taxon>Bacteria</taxon>
        <taxon>Bacillati</taxon>
        <taxon>Bacillota</taxon>
        <taxon>Bacilli</taxon>
        <taxon>Bacillales</taxon>
        <taxon>Paenibacillaceae</taxon>
        <taxon>Paenibacillus</taxon>
    </lineage>
</organism>
<accession>A0A2V2Z1Q4</accession>
<comment type="caution">
    <text evidence="1">The sequence shown here is derived from an EMBL/GenBank/DDBJ whole genome shotgun (WGS) entry which is preliminary data.</text>
</comment>
<reference evidence="1 2" key="1">
    <citation type="submission" date="2018-05" db="EMBL/GenBank/DDBJ databases">
        <title>Genomic Encyclopedia of Type Strains, Phase III (KMG-III): the genomes of soil and plant-associated and newly described type strains.</title>
        <authorList>
            <person name="Whitman W."/>
        </authorList>
    </citation>
    <scope>NUCLEOTIDE SEQUENCE [LARGE SCALE GENOMIC DNA]</scope>
    <source>
        <strain evidence="1 2">CECT 5696</strain>
    </source>
</reference>
<evidence type="ECO:0000313" key="2">
    <source>
        <dbReference type="Proteomes" id="UP000246635"/>
    </source>
</evidence>